<evidence type="ECO:0000313" key="2">
    <source>
        <dbReference type="EMBL" id="KAB0405921.1"/>
    </source>
</evidence>
<keyword evidence="3" id="KW-1185">Reference proteome</keyword>
<accession>A0A643CJK0</accession>
<feature type="signal peptide" evidence="1">
    <location>
        <begin position="1"/>
        <end position="18"/>
    </location>
</feature>
<keyword evidence="1" id="KW-0732">Signal</keyword>
<reference evidence="2 3" key="1">
    <citation type="journal article" date="2019" name="PLoS ONE">
        <title>Genomic analyses reveal an absence of contemporary introgressive admixture between fin whales and blue whales, despite known hybrids.</title>
        <authorList>
            <person name="Westbury M.V."/>
            <person name="Petersen B."/>
            <person name="Lorenzen E.D."/>
        </authorList>
    </citation>
    <scope>NUCLEOTIDE SEQUENCE [LARGE SCALE GENOMIC DNA]</scope>
    <source>
        <strain evidence="2">FinWhale-01</strain>
    </source>
</reference>
<dbReference type="EMBL" id="SGJD01000268">
    <property type="protein sequence ID" value="KAB0405921.1"/>
    <property type="molecule type" value="Genomic_DNA"/>
</dbReference>
<sequence length="135" mass="15157">GQHAAFALCFLILFHVRALKLASGVTVNDQVIKVFNDRKVSDDRRQIIVEEANQILVGDTGDIVEDPYAPFCTFKKMIYASSIDATKKKLEDRLTLGKKLRGNVVVSLEGKPCKIKVKCHLDLEELPFLQLSQLE</sequence>
<dbReference type="InterPro" id="IPR029006">
    <property type="entry name" value="ADF-H/Gelsolin-like_dom_sf"/>
</dbReference>
<dbReference type="AlphaFoldDB" id="A0A643CJK0"/>
<name>A0A643CJK0_BALPH</name>
<dbReference type="OrthoDB" id="10249245at2759"/>
<dbReference type="Proteomes" id="UP000437017">
    <property type="component" value="Unassembled WGS sequence"/>
</dbReference>
<dbReference type="SUPFAM" id="SSF55753">
    <property type="entry name" value="Actin depolymerizing proteins"/>
    <property type="match status" value="1"/>
</dbReference>
<organism evidence="2 3">
    <name type="scientific">Balaenoptera physalus</name>
    <name type="common">Fin whale</name>
    <name type="synonym">Balaena physalus</name>
    <dbReference type="NCBI Taxonomy" id="9770"/>
    <lineage>
        <taxon>Eukaryota</taxon>
        <taxon>Metazoa</taxon>
        <taxon>Chordata</taxon>
        <taxon>Craniata</taxon>
        <taxon>Vertebrata</taxon>
        <taxon>Euteleostomi</taxon>
        <taxon>Mammalia</taxon>
        <taxon>Eutheria</taxon>
        <taxon>Laurasiatheria</taxon>
        <taxon>Artiodactyla</taxon>
        <taxon>Whippomorpha</taxon>
        <taxon>Cetacea</taxon>
        <taxon>Mysticeti</taxon>
        <taxon>Balaenopteridae</taxon>
        <taxon>Balaenoptera</taxon>
    </lineage>
</organism>
<feature type="non-terminal residue" evidence="2">
    <location>
        <position position="1"/>
    </location>
</feature>
<proteinExistence type="predicted"/>
<gene>
    <name evidence="2" type="ORF">E2I00_014515</name>
</gene>
<comment type="caution">
    <text evidence="2">The sequence shown here is derived from an EMBL/GenBank/DDBJ whole genome shotgun (WGS) entry which is preliminary data.</text>
</comment>
<protein>
    <submittedName>
        <fullName evidence="2">Uncharacterized protein</fullName>
    </submittedName>
</protein>
<feature type="chain" id="PRO_5025009480" evidence="1">
    <location>
        <begin position="19"/>
        <end position="135"/>
    </location>
</feature>
<dbReference type="Gene3D" id="3.40.20.10">
    <property type="entry name" value="Severin"/>
    <property type="match status" value="1"/>
</dbReference>
<evidence type="ECO:0000256" key="1">
    <source>
        <dbReference type="SAM" id="SignalP"/>
    </source>
</evidence>
<evidence type="ECO:0000313" key="3">
    <source>
        <dbReference type="Proteomes" id="UP000437017"/>
    </source>
</evidence>